<dbReference type="RefSeq" id="WP_191739355.1">
    <property type="nucleotide sequence ID" value="NZ_JACSQB010000037.1"/>
</dbReference>
<keyword evidence="4" id="KW-1185">Reference proteome</keyword>
<dbReference type="EMBL" id="JACSQB010000082">
    <property type="protein sequence ID" value="MBD8047602.1"/>
    <property type="molecule type" value="Genomic_DNA"/>
</dbReference>
<organism evidence="2 4">
    <name type="scientific">Clostridium faecium</name>
    <dbReference type="NCBI Taxonomy" id="2762223"/>
    <lineage>
        <taxon>Bacteria</taxon>
        <taxon>Bacillati</taxon>
        <taxon>Bacillota</taxon>
        <taxon>Clostridia</taxon>
        <taxon>Eubacteriales</taxon>
        <taxon>Clostridiaceae</taxon>
        <taxon>Clostridium</taxon>
    </lineage>
</organism>
<evidence type="ECO:0000313" key="4">
    <source>
        <dbReference type="Proteomes" id="UP000627166"/>
    </source>
</evidence>
<evidence type="ECO:0000313" key="1">
    <source>
        <dbReference type="EMBL" id="MBD8046383.1"/>
    </source>
</evidence>
<evidence type="ECO:0000313" key="3">
    <source>
        <dbReference type="EMBL" id="MBD8047602.1"/>
    </source>
</evidence>
<protein>
    <submittedName>
        <fullName evidence="2">Uncharacterized protein</fullName>
    </submittedName>
</protein>
<dbReference type="EMBL" id="JACSQB010000037">
    <property type="protein sequence ID" value="MBD8046383.1"/>
    <property type="molecule type" value="Genomic_DNA"/>
</dbReference>
<evidence type="ECO:0000313" key="2">
    <source>
        <dbReference type="EMBL" id="MBD8046544.1"/>
    </source>
</evidence>
<sequence>MQNLLVEIFYDVDNYCIAFEKNCKSHFLAENTENNDSNFKMIKSKNLSLSEVMTIKQK</sequence>
<reference evidence="2 4" key="1">
    <citation type="submission" date="2020-08" db="EMBL/GenBank/DDBJ databases">
        <title>A Genomic Blueprint of the Chicken Gut Microbiome.</title>
        <authorList>
            <person name="Gilroy R."/>
            <person name="Ravi A."/>
            <person name="Getino M."/>
            <person name="Pursley I."/>
            <person name="Horton D.L."/>
            <person name="Alikhan N.-F."/>
            <person name="Baker D."/>
            <person name="Gharbi K."/>
            <person name="Hall N."/>
            <person name="Watson M."/>
            <person name="Adriaenssens E.M."/>
            <person name="Foster-Nyarko E."/>
            <person name="Jarju S."/>
            <person name="Secka A."/>
            <person name="Antonio M."/>
            <person name="Oren A."/>
            <person name="Chaudhuri R."/>
            <person name="La Ragione R.M."/>
            <person name="Hildebrand F."/>
            <person name="Pallen M.J."/>
        </authorList>
    </citation>
    <scope>NUCLEOTIDE SEQUENCE [LARGE SCALE GENOMIC DNA]</scope>
    <source>
        <strain evidence="2 4">N37</strain>
    </source>
</reference>
<dbReference type="EMBL" id="JACSQB010000040">
    <property type="protein sequence ID" value="MBD8046544.1"/>
    <property type="molecule type" value="Genomic_DNA"/>
</dbReference>
<proteinExistence type="predicted"/>
<comment type="caution">
    <text evidence="2">The sequence shown here is derived from an EMBL/GenBank/DDBJ whole genome shotgun (WGS) entry which is preliminary data.</text>
</comment>
<gene>
    <name evidence="1" type="ORF">H9637_04895</name>
    <name evidence="2" type="ORF">H9637_05725</name>
    <name evidence="3" type="ORF">H9637_11225</name>
</gene>
<accession>A0ABR8YQK6</accession>
<dbReference type="Proteomes" id="UP000627166">
    <property type="component" value="Unassembled WGS sequence"/>
</dbReference>
<name>A0ABR8YQK6_9CLOT</name>